<gene>
    <name evidence="3" type="ORF">AS594_03395</name>
</gene>
<reference evidence="3 4" key="1">
    <citation type="submission" date="2016-08" db="EMBL/GenBank/DDBJ databases">
        <title>Complete genome sequence of Streptomyces agglomeratus strain 6-3-2, a novel anti-MRSA actinomycete isolated from Wuli of Tebit, China.</title>
        <authorList>
            <person name="Chen X."/>
        </authorList>
    </citation>
    <scope>NUCLEOTIDE SEQUENCE [LARGE SCALE GENOMIC DNA]</scope>
    <source>
        <strain evidence="3 4">6-3-2</strain>
    </source>
</reference>
<feature type="domain" description="Histidine kinase/HSP90-like ATPase" evidence="2">
    <location>
        <begin position="39"/>
        <end position="128"/>
    </location>
</feature>
<dbReference type="InterPro" id="IPR003594">
    <property type="entry name" value="HATPase_dom"/>
</dbReference>
<dbReference type="AlphaFoldDB" id="A0A1E5P281"/>
<accession>A0A1E5P281</accession>
<keyword evidence="4" id="KW-1185">Reference proteome</keyword>
<sequence length="134" mass="14274">MPTAFGVEQTWKFNGALSDVSDARDKVCAYLYRLARVHPPRTPDAHDDALLVVTELASNAFTFAPGPFTLSLRAMTTGTLHIAVADTSPAVPSPRPANLNGRGGLGWHLINALADQTITVPDAGGKTVHAFLPW</sequence>
<organism evidence="3 4">
    <name type="scientific">Streptomyces agglomeratus</name>
    <dbReference type="NCBI Taxonomy" id="285458"/>
    <lineage>
        <taxon>Bacteria</taxon>
        <taxon>Bacillati</taxon>
        <taxon>Actinomycetota</taxon>
        <taxon>Actinomycetes</taxon>
        <taxon>Kitasatosporales</taxon>
        <taxon>Streptomycetaceae</taxon>
        <taxon>Streptomyces</taxon>
    </lineage>
</organism>
<dbReference type="Gene3D" id="3.30.565.10">
    <property type="entry name" value="Histidine kinase-like ATPase, C-terminal domain"/>
    <property type="match status" value="1"/>
</dbReference>
<dbReference type="SUPFAM" id="SSF55874">
    <property type="entry name" value="ATPase domain of HSP90 chaperone/DNA topoisomerase II/histidine kinase"/>
    <property type="match status" value="1"/>
</dbReference>
<name>A0A1E5P281_9ACTN</name>
<evidence type="ECO:0000313" key="3">
    <source>
        <dbReference type="EMBL" id="OEJ23663.1"/>
    </source>
</evidence>
<dbReference type="PANTHER" id="PTHR35526">
    <property type="entry name" value="ANTI-SIGMA-F FACTOR RSBW-RELATED"/>
    <property type="match status" value="1"/>
</dbReference>
<proteinExistence type="predicted"/>
<dbReference type="OrthoDB" id="4286457at2"/>
<dbReference type="InterPro" id="IPR036890">
    <property type="entry name" value="HATPase_C_sf"/>
</dbReference>
<dbReference type="EMBL" id="MEHJ01000001">
    <property type="protein sequence ID" value="OEJ23663.1"/>
    <property type="molecule type" value="Genomic_DNA"/>
</dbReference>
<dbReference type="GO" id="GO:0004674">
    <property type="term" value="F:protein serine/threonine kinase activity"/>
    <property type="evidence" value="ECO:0007669"/>
    <property type="project" value="UniProtKB-KW"/>
</dbReference>
<dbReference type="Pfam" id="PF13581">
    <property type="entry name" value="HATPase_c_2"/>
    <property type="match status" value="1"/>
</dbReference>
<dbReference type="PANTHER" id="PTHR35526:SF3">
    <property type="entry name" value="ANTI-SIGMA-F FACTOR RSBW"/>
    <property type="match status" value="1"/>
</dbReference>
<evidence type="ECO:0000259" key="2">
    <source>
        <dbReference type="Pfam" id="PF13581"/>
    </source>
</evidence>
<keyword evidence="1" id="KW-0723">Serine/threonine-protein kinase</keyword>
<protein>
    <recommendedName>
        <fullName evidence="2">Histidine kinase/HSP90-like ATPase domain-containing protein</fullName>
    </recommendedName>
</protein>
<dbReference type="CDD" id="cd16936">
    <property type="entry name" value="HATPase_RsbW-like"/>
    <property type="match status" value="1"/>
</dbReference>
<dbReference type="RefSeq" id="WP_069925585.1">
    <property type="nucleotide sequence ID" value="NZ_MEHI01000001.1"/>
</dbReference>
<keyword evidence="1" id="KW-0418">Kinase</keyword>
<keyword evidence="1" id="KW-0808">Transferase</keyword>
<evidence type="ECO:0000313" key="4">
    <source>
        <dbReference type="Proteomes" id="UP000095759"/>
    </source>
</evidence>
<dbReference type="Proteomes" id="UP000095759">
    <property type="component" value="Unassembled WGS sequence"/>
</dbReference>
<comment type="caution">
    <text evidence="3">The sequence shown here is derived from an EMBL/GenBank/DDBJ whole genome shotgun (WGS) entry which is preliminary data.</text>
</comment>
<evidence type="ECO:0000256" key="1">
    <source>
        <dbReference type="ARBA" id="ARBA00022527"/>
    </source>
</evidence>
<dbReference type="InterPro" id="IPR050267">
    <property type="entry name" value="Anti-sigma-factor_SerPK"/>
</dbReference>